<evidence type="ECO:0000313" key="5">
    <source>
        <dbReference type="Proteomes" id="UP001149400"/>
    </source>
</evidence>
<dbReference type="PRINTS" id="PR00313">
    <property type="entry name" value="CABNDNGRPT"/>
</dbReference>
<dbReference type="RefSeq" id="WP_274165457.1">
    <property type="nucleotide sequence ID" value="NZ_JAJUBC010000019.1"/>
</dbReference>
<dbReference type="EMBL" id="JAJUBC010000019">
    <property type="protein sequence ID" value="MDD1794631.1"/>
    <property type="molecule type" value="Genomic_DNA"/>
</dbReference>
<dbReference type="InterPro" id="IPR011049">
    <property type="entry name" value="Serralysin-like_metalloprot_C"/>
</dbReference>
<dbReference type="InterPro" id="IPR018511">
    <property type="entry name" value="Hemolysin-typ_Ca-bd_CS"/>
</dbReference>
<dbReference type="Gene3D" id="2.60.40.10">
    <property type="entry name" value="Immunoglobulins"/>
    <property type="match status" value="27"/>
</dbReference>
<organism evidence="4 5">
    <name type="scientific">Enterovibrio gelatinilyticus</name>
    <dbReference type="NCBI Taxonomy" id="2899819"/>
    <lineage>
        <taxon>Bacteria</taxon>
        <taxon>Pseudomonadati</taxon>
        <taxon>Pseudomonadota</taxon>
        <taxon>Gammaproteobacteria</taxon>
        <taxon>Vibrionales</taxon>
        <taxon>Vibrionaceae</taxon>
        <taxon>Enterovibrio</taxon>
    </lineage>
</organism>
<dbReference type="Proteomes" id="UP001149400">
    <property type="component" value="Unassembled WGS sequence"/>
</dbReference>
<dbReference type="Pfam" id="PF00353">
    <property type="entry name" value="HemolysinCabind"/>
    <property type="match status" value="1"/>
</dbReference>
<feature type="region of interest" description="Disordered" evidence="2">
    <location>
        <begin position="88"/>
        <end position="112"/>
    </location>
</feature>
<dbReference type="InterPro" id="IPR013783">
    <property type="entry name" value="Ig-like_fold"/>
</dbReference>
<keyword evidence="1" id="KW-0106">Calcium</keyword>
<dbReference type="InterPro" id="IPR001343">
    <property type="entry name" value="Hemolysn_Ca-bd"/>
</dbReference>
<name>A0ABT5R2Y4_9GAMM</name>
<feature type="domain" description="LTD" evidence="3">
    <location>
        <begin position="1840"/>
        <end position="1989"/>
    </location>
</feature>
<dbReference type="InterPro" id="IPR001322">
    <property type="entry name" value="Lamin_tail_dom"/>
</dbReference>
<dbReference type="PROSITE" id="PS51841">
    <property type="entry name" value="LTD"/>
    <property type="match status" value="2"/>
</dbReference>
<dbReference type="InterPro" id="IPR040853">
    <property type="entry name" value="RapA2_cadherin-like"/>
</dbReference>
<evidence type="ECO:0000256" key="1">
    <source>
        <dbReference type="ARBA" id="ARBA00022837"/>
    </source>
</evidence>
<protein>
    <submittedName>
        <fullName evidence="4">VCBS domain-containing protein</fullName>
    </submittedName>
</protein>
<evidence type="ECO:0000256" key="2">
    <source>
        <dbReference type="SAM" id="MobiDB-lite"/>
    </source>
</evidence>
<dbReference type="SUPFAM" id="SSF69304">
    <property type="entry name" value="Tricorn protease N-terminal domain"/>
    <property type="match status" value="1"/>
</dbReference>
<dbReference type="NCBIfam" id="TIGR01965">
    <property type="entry name" value="VCBS_repeat"/>
    <property type="match status" value="35"/>
</dbReference>
<reference evidence="4" key="1">
    <citation type="submission" date="2021-12" db="EMBL/GenBank/DDBJ databases">
        <title>Enterovibrio ZSDZ35 sp. nov. and Enterovibrio ZSDZ42 sp. nov., isolated from coastal seawater in Qingdao.</title>
        <authorList>
            <person name="Zhang P."/>
        </authorList>
    </citation>
    <scope>NUCLEOTIDE SEQUENCE</scope>
    <source>
        <strain evidence="4">ZSDZ42</strain>
    </source>
</reference>
<keyword evidence="5" id="KW-1185">Reference proteome</keyword>
<feature type="region of interest" description="Disordered" evidence="2">
    <location>
        <begin position="1097"/>
        <end position="1141"/>
    </location>
</feature>
<dbReference type="Pfam" id="PF13448">
    <property type="entry name" value="DUF4114"/>
    <property type="match status" value="1"/>
</dbReference>
<dbReference type="PROSITE" id="PS00330">
    <property type="entry name" value="HEMOLYSIN_CALCIUM"/>
    <property type="match status" value="2"/>
</dbReference>
<accession>A0ABT5R2Y4</accession>
<dbReference type="InterPro" id="IPR010221">
    <property type="entry name" value="VCBS_dom"/>
</dbReference>
<feature type="compositionally biased region" description="Low complexity" evidence="2">
    <location>
        <begin position="1111"/>
        <end position="1138"/>
    </location>
</feature>
<dbReference type="InterPro" id="IPR025193">
    <property type="entry name" value="DUF4114"/>
</dbReference>
<dbReference type="Pfam" id="PF17803">
    <property type="entry name" value="Cadherin_4"/>
    <property type="match status" value="17"/>
</dbReference>
<dbReference type="SUPFAM" id="SSF51120">
    <property type="entry name" value="beta-Roll"/>
    <property type="match status" value="1"/>
</dbReference>
<comment type="caution">
    <text evidence="4">The sequence shown here is derived from an EMBL/GenBank/DDBJ whole genome shotgun (WGS) entry which is preliminary data.</text>
</comment>
<sequence>MAITLVLSQVVGQAFVVKPSGEMTPAARGVQINSGDVISVPNGKNAWLVTDDGEQVDVLDDALLLNDEGFNSLELPSDVNAIIEALEKGDDPTQIDGTETAAGEELSSSTSGPQVIIEANSSRGSISSIEMFDTKGLVESGLTSAQAEELTSARYASLLDRSSKNDSNPNSDQTDSDANIAAEISGDLAVNIEDGDVLQASGTLTSSDADGQDNLFIAETVQTRRGELTIDSDGTWNYTSTDPTGAIKGLHEGDTLTEYATVRAADGTEQRIAITFEGKDDSAVFSAMTSADIRESDDTMTARGSLNVSDPDWGESFMQPGEFEGDWGTLSIDRAGNWSYEVDNTHQSSINGLTDGEKITDTITVYSVDGTETQITLTINGVNDDALIAGDITSTVSDNGGTISTSGSLTSSDVDGNDNTFIAETIATTRGQLTIDEGGNWTYTSTDPTGAIQRLPDGETLTEVVTVRAEDGTSQQLVITIEGINNSPVFSATTTQDVYETNDVVSVNGSINISDADYQEAFMLAGTYLGDLGSVSIDRAGNWTYTSDPSQSAALDTLKGGEQRVDTITVRSLDGTETDILVTIIGTNDPAQIAGDVVGTVVEADGAMSTSGQLTSTDIDGNDNTFTPQTIEGRWGEVTINADGSWTYSTSGDVRAIDRLGQGDQLTDTINIRAEDGTVQSLTITIEGTNDVPTFGAMTDVSINEGDGQLSTSGSVNVTDVDADEGTFQADTIAGEFGTLTIDTAGNWTYTTDTAHNDAIDALDTGDLMPDVITVYSQDGTPLDITITIIGTDDLPVVSGEFSGSLTETDTEEALTVDGTISISDIDAEDTPTFENTRIEGDYGELVLTDGSWTYTLNQEAASALNTGEVDTDVITLTASDGTQQNIVISITGTDQDPVLQGDTIGAVNDGEGLTATGTIQIIDPDTGDSPTLQNGTVDGSYGSLELVDGEWTYTLDPDSVASLPEGGTTTDTITVTASDGSTHDITITITGTDQEPVLTGSTSGAITEGNGSLTATGTVDLVDVDTGENPTLPNGTTDGQYGSLTLIEGSWTYTLDPDLAQYLDEGQTTTDTISITASDGTVHDIVITITGSEDAAELSGNVSGNVTDESGSLSASGSLSINDPDTNDTPTLPDANTQGQYGSFSMVDGNWTYTLDPELAEEIGAGVQVTDTITITDSMGGTHELLINVTGTDDAAELTGDTTGSLTEGTDISTSGTVSLVDPDTGDNTEIENTTVSGQFGSLTLADGEWTYTLNPGAAQSLGENESTTDTITLTDSKGTEHSIVITIEGTDDAPVVSGDFSGSVTTTIDSDITINNVFVLGDDIDVDGEDFNQGSQPDSMHFDSAGFSATVTDSDGILNNSANQTIDIDGQSYPLSVTATVEYTDAYDNVFTMGVLSIDNGDGSNTTVLVQIDGPDILPGTELNLVENSYSEVNAINYLDVTGAITATGTVSISDADANDSPEFANTTIEGEYGSLSLVDGEWTYTLDPSKAQGIPGGETVNENFTLTASDNTQAQITISVEGTDDAAVVTGDLSASVAEGGDASVSGSINISDPDASVQPTLENGTVEGEYGSLTLTDGEWTYTVNPDNAQSLGDGDAATDTITVTASDGSEHQISVTVTGSDDASVVTGVTTGGIDLGADTPETSVSGTLSITDVDDGDTPSFDNVSIDGDYGTFTLTDGNWTYTVDPSKADALNDNQTEQEVFTLTASDGTVQQITVDVTGADDAAVITGDSTASITEDAGAQTASGTITITDADTGDTPTIPNGTLAGEYGSLTLVDGAWTYTADSASIQSLADGDTATDTITVTASDGTTQDIVITITGTDDAAVVTGDTTGNTTDQGTSVSGSISISDVDNGENPTIDNITIEGEYGSLTLTDGEWTYTVNAENAQTLPDGESANDTFTLTASDGSTHQITVTVEGTDDAAVVTGDLSASVAEGGDASVSGSINISDPDAAVQPTLENGTVEGEYGSLTLTDGEWTYTVNPDNAQSLGDGDSATDTITVTASDGSEHQISVTVTGSDDASVVTGVTSGGIDLGADTPQTSVSGTLSITDVDDGDTPSFDNVSIEGDYGTFMLTDGNWTYTVDPSKADTLNDNQTEQETFTLTASDGTVQQITVDVTGTDDAAVVSGNFTASITEDTGAQTASGTITITDVDTGDTPTIPNGTLAGEYGSLTLVDGAWTYTADSASIQSLADGDTATDTITVTASDGTTQDIVITITGTDDAAVVTGDTAGNTTDQGTSVSGSISISDVDNGENPTISNTTIEGEYGSLTLTDGEWTYTVNPENAQTLPDGESANDTFTLTASDGSTHQITLTVEGTDDAAVVTGDLSASVAEGGDASVSGSINISDPDAAVQPTLENGTVEGEYGSLTLTDGEWTYTVNPDNAQSLGDGDSATDTITVTASDGSEYQITITVTGSDDASVVTGVTTGGIDLGADTPETSVSGTLSITDVDDGDTPNFDNVSLDGDYGTFTLTDGNWTYTVDPSKADALNDNQTEQETFTLTASDGTVQQITVDVTGTDDAAVVSGNFTASITEDTGAQTASGTITITDADTGDTPTIPNGTLAGEYGSLTLVDGAWTYTADSASIQSLADGDTATDTITVTASDGTTQDIVITITGTNDAAVIEGNTSGTITEDSGAQTATGTITITDADTGETPTIPNGTLVGEYGSLSLIDGAWTYTADSASIQSLADGDTATDTITVTASDGTTQDIVITITGTDDAAVIEGNTSGAITEDSGAQTASGTITITDADSGETPTIPNGTLAGEYGSLTLVDGAWTYTADSASIQSLADGDTATDTITVTASDGTTQDIVITITGTDDAAVISGETSGAITEDSGAQTASGTITITDADTGETPTIPNGTLPGEYGSLTLVDGAWTYTADSASIQSLADGDTATDTITVTASDGTTQDIVITITGTDDAAEISGTTTGTVTEGDIGDVATATGELNIVDPDGEPVNFPDANVNGEYGSLSLVDGAWTYTLDQEAAQSLNQDQEVSDTITVTASDGTTQDIVIAVTGTNDAAEVSGTTTGEIVAPQNVEPEFYTVSGVFVMDEGYSFTSGDMQYLGAHPPTLDFQQSATTVKFFDDDATMHGDDIVNETPDDTNQYIELNGQQYIANFDYTMEYTDSSGNVYSFAIIDIDLDGDGGHGSDSQEQGNIIVQLSGPEIQPGTQLDYVPDSIVRDGNMSYDDLPTVAPVTTSGTITISDADSADNPTLPNTTVEGEYGSLTLVDGEWTYTLDQEKAKSIGADETETDVITITASDGSTHDITITLTGSDDAAEISGTTTGTVTEGDIGDVATATGEISIVDPDGNPVNFPDANVSGEYGSLSLVDGAWTYTLDQEAAQSLNQDQQVTDTITVTASDGSTQDITITVTGTNDAAEVSGTFTASVDTDGFSLNASESGNIQAGDAATGDSNGAWTTTTTTIDGVPYVISTSFGYDGTTIISRVEDDGSLTETDRISYDSSAGTVTSTSSGDITDVIENAGVSVGAMGNGLTQSNVSNIDGQDTLFLTSQNSGSLSAWEISSDGTLSLNGGLTFGNSQTGIVRENVTFEADDGTEYVFVARPQGDSVDTLTYNPETGEFAETGNSIAAGDIVSGVDIITVDGQTFLASSSNDGINIYSVDSATGNLTLVDSQSLDLSDGNSVNFYQTGDGTTYAIASSDGSDNASIFEVGANGSMTLTDTVSGGGAYMSSAGYVDGEPVFVMPNATEGVDLYTINDSGDLVLQTTITGIENDKTPPVIVQTSDGSYYLVDGDGQSTTVKLDFGNDSDITVSGTLSISDADSDDSPSFENTTVEGEYGTLTLTDGVWTYTVDEAKSQSIGEDQVETDTITLTATDGTTQDIVISVTGSNDASEITGDTTGSITEDVGAQSVSGSLNIVDPDTNETPTFTNETIAGEYGSLTMVDGEWTYTVDADTVQSLAEGEAATDTITVTASDGTSQDIEISLTGTDDAAVVTGDTSASVTANSTQSHTIGNAFVTDQNVDYESGSFVTWSFPPELNFSDSGVSVQIVDNDGQLNSDDSQNETSEDKTQSIILDGEDYSVNVDYSLTYEDGAGNTYTFAVVDVDMNGDGSNAVSGAESGKVLIQLDGPEITPETSLSLVPDSYQNISSLEYSDIEEAATVSGTLNISDVDAAEAPAFENTTIEGEYGSLTLIDGEWTYTVDTEKAQSLGEDQTATDTITLTATDGTTQNIEITVSGVDETAVVSGDTTGNISIVDQTTVETSVTRGSEGMWETNGGDSMTLDFSHVATSATYDNAVGYYVLDAEGNVLRAEVIFDNAHGVTSATADINTQGGEKVGLFIIPDGDTRGFDAGEVTLSFGSNGVTAYQGSASGTTLVSESSKNGNGFDYESNSGSSSSWEDIVGGGDRDFNDVTFTVNASQSVEQSITTSGSLTISDVDAGDNPILPNTTVQGEFGTLVLTDGNWTYTFDESKSDQIDDETLDTITITDSEGGQHEVVITIQGTDDAPTVTGAFTGAVTEGDFGDEIKVSGSIAISDVDAEDAPEFLDTTVEGSYGTLTLVDGVWTYELDDVKAEVLSSTDSVNDTIALTATDGTVQNINISISGTDDNPFVVGTNSAAIVAPDSATQDYVDINNAFILGDGYNFSGGDMQYYGNEPTLTFNDSGSTIRIFDTDSQMHGDIYSNEYVYDSSQKVEINGVLYTATYDYQLDYQDSGGNVYSFAVLDVDLNNNSNFMDDTNEQGKIIIQIDGPTIAPGTSMDYIRDTPNQPSSMSYADFADGATASLAAQGSLSILDPDTNDVQASFANTTVTGQYGSLELVDGNWTYTLDPRSTPSLGDNDTVTEVITLTATNGAQTDVSVTIGGSENAISHASLNGVSESLADVISLDDVTFSGSDGNDRVAGGVGDDLILGNNGNDIIHGNLGNDIIDGGLGDDLIFGGQGNDIMAGGAGSDTFAFLNGDQGTANAPTVDHIADFDTSQDAINLSDLMQAEPSESLDSFLSLIDDGEGHAMLNISSNGDGNVDQQVVFDNMSVEDMADAYSVDIVGMSSEQISSSVIDAMIMQSKMIVD</sequence>
<feature type="compositionally biased region" description="Polar residues" evidence="2">
    <location>
        <begin position="1101"/>
        <end position="1110"/>
    </location>
</feature>
<feature type="domain" description="LTD" evidence="3">
    <location>
        <begin position="2239"/>
        <end position="2388"/>
    </location>
</feature>
<proteinExistence type="predicted"/>
<evidence type="ECO:0000259" key="3">
    <source>
        <dbReference type="PROSITE" id="PS51841"/>
    </source>
</evidence>
<evidence type="ECO:0000313" key="4">
    <source>
        <dbReference type="EMBL" id="MDD1794631.1"/>
    </source>
</evidence>
<gene>
    <name evidence="4" type="ORF">LRP50_15970</name>
</gene>